<gene>
    <name evidence="6" type="ORF">AJ85_10590</name>
    <name evidence="5" type="ORF">BALCAV_0222030</name>
</gene>
<evidence type="ECO:0000313" key="7">
    <source>
        <dbReference type="Proteomes" id="UP000002754"/>
    </source>
</evidence>
<dbReference type="AlphaFoldDB" id="A0A094WI01"/>
<dbReference type="SUPFAM" id="SSF48008">
    <property type="entry name" value="GntR ligand-binding domain-like"/>
    <property type="match status" value="1"/>
</dbReference>
<dbReference type="PROSITE" id="PS50949">
    <property type="entry name" value="HTH_GNTR"/>
    <property type="match status" value="1"/>
</dbReference>
<feature type="domain" description="HTH gntR-type" evidence="4">
    <location>
        <begin position="5"/>
        <end position="73"/>
    </location>
</feature>
<dbReference type="Proteomes" id="UP000002754">
    <property type="component" value="Unassembled WGS sequence"/>
</dbReference>
<protein>
    <recommendedName>
        <fullName evidence="4">HTH gntR-type domain-containing protein</fullName>
    </recommendedName>
</protein>
<dbReference type="SUPFAM" id="SSF46785">
    <property type="entry name" value="Winged helix' DNA-binding domain"/>
    <property type="match status" value="1"/>
</dbReference>
<evidence type="ECO:0000259" key="4">
    <source>
        <dbReference type="PROSITE" id="PS50949"/>
    </source>
</evidence>
<evidence type="ECO:0000256" key="1">
    <source>
        <dbReference type="ARBA" id="ARBA00023015"/>
    </source>
</evidence>
<evidence type="ECO:0000256" key="2">
    <source>
        <dbReference type="ARBA" id="ARBA00023125"/>
    </source>
</evidence>
<dbReference type="Proteomes" id="UP000297014">
    <property type="component" value="Unassembled WGS sequence"/>
</dbReference>
<dbReference type="SMART" id="SM00345">
    <property type="entry name" value="HTH_GNTR"/>
    <property type="match status" value="1"/>
</dbReference>
<dbReference type="PANTHER" id="PTHR43537">
    <property type="entry name" value="TRANSCRIPTIONAL REGULATOR, GNTR FAMILY"/>
    <property type="match status" value="1"/>
</dbReference>
<dbReference type="EMBL" id="ALPT02000135">
    <property type="protein sequence ID" value="KGA95533.1"/>
    <property type="molecule type" value="Genomic_DNA"/>
</dbReference>
<dbReference type="PRINTS" id="PR00035">
    <property type="entry name" value="HTHGNTR"/>
</dbReference>
<dbReference type="CDD" id="cd07377">
    <property type="entry name" value="WHTH_GntR"/>
    <property type="match status" value="1"/>
</dbReference>
<dbReference type="STRING" id="1218173.BALCAV_0222030"/>
<reference evidence="6 8" key="2">
    <citation type="submission" date="2014-01" db="EMBL/GenBank/DDBJ databases">
        <title>Draft genome sequencing of Bacillus alcalophilus CGMCC 1.3604.</title>
        <authorList>
            <person name="Yang J."/>
            <person name="Diao L."/>
            <person name="Yang S."/>
        </authorList>
    </citation>
    <scope>NUCLEOTIDE SEQUENCE [LARGE SCALE GENOMIC DNA]</scope>
    <source>
        <strain evidence="6 8">CGMCC 1.3604</strain>
    </source>
</reference>
<dbReference type="InterPro" id="IPR036388">
    <property type="entry name" value="WH-like_DNA-bd_sf"/>
</dbReference>
<sequence length="217" mass="25374">MSNQSKRFIDVIKQLNHFIMEERLTNGDKLPSERELSERLGVARSSVREALRALELLDLIETRRGEGTFFNATGSHRLVDIILMYMLKDDTAKKDLKETRRIIELDAIRLGLKNISSNLIKKLEEIYSTQINASFDKQFELDYEFHKTLVEASNNKLLINIWVSLVDFHKATIDTQKLVADPKKKLEDHRKILYLLKEQNKKEALLLIEQHLESNHF</sequence>
<dbReference type="InterPro" id="IPR011711">
    <property type="entry name" value="GntR_C"/>
</dbReference>
<keyword evidence="2" id="KW-0238">DNA-binding</keyword>
<organism evidence="5 7">
    <name type="scientific">Alkalihalobacillus alcalophilus ATCC 27647 = CGMCC 1.3604</name>
    <dbReference type="NCBI Taxonomy" id="1218173"/>
    <lineage>
        <taxon>Bacteria</taxon>
        <taxon>Bacillati</taxon>
        <taxon>Bacillota</taxon>
        <taxon>Bacilli</taxon>
        <taxon>Bacillales</taxon>
        <taxon>Bacillaceae</taxon>
        <taxon>Alkalihalobacillus</taxon>
    </lineage>
</organism>
<dbReference type="GO" id="GO:0003677">
    <property type="term" value="F:DNA binding"/>
    <property type="evidence" value="ECO:0007669"/>
    <property type="project" value="UniProtKB-KW"/>
</dbReference>
<keyword evidence="3" id="KW-0804">Transcription</keyword>
<dbReference type="PANTHER" id="PTHR43537:SF54">
    <property type="entry name" value="TRANSCRIPTIONAL REGULATOR, GNTR FAMILY"/>
    <property type="match status" value="1"/>
</dbReference>
<evidence type="ECO:0000313" key="6">
    <source>
        <dbReference type="EMBL" id="THG90472.1"/>
    </source>
</evidence>
<dbReference type="Gene3D" id="1.10.10.10">
    <property type="entry name" value="Winged helix-like DNA-binding domain superfamily/Winged helix DNA-binding domain"/>
    <property type="match status" value="1"/>
</dbReference>
<dbReference type="InterPro" id="IPR000524">
    <property type="entry name" value="Tscrpt_reg_HTH_GntR"/>
</dbReference>
<keyword evidence="1" id="KW-0805">Transcription regulation</keyword>
<reference evidence="5 7" key="1">
    <citation type="journal article" date="2014" name="Genome Announc.">
        <title>Draft Genome Sequence of Bacillus alcalophilus AV1934, a Classic Alkaliphile Isolated from Human Feces in 1934.</title>
        <authorList>
            <person name="Attie O."/>
            <person name="Jayaprakash A."/>
            <person name="Shah H."/>
            <person name="Paulsen I.T."/>
            <person name="Morino M."/>
            <person name="Takahashi Y."/>
            <person name="Narumi I."/>
            <person name="Sachidanandam R."/>
            <person name="Satoh K."/>
            <person name="Ito M."/>
            <person name="Krulwich T.A."/>
        </authorList>
    </citation>
    <scope>NUCLEOTIDE SEQUENCE [LARGE SCALE GENOMIC DNA]</scope>
    <source>
        <strain evidence="5 7">AV1934</strain>
    </source>
</reference>
<dbReference type="OrthoDB" id="9799482at2"/>
<accession>A0A094WI01</accession>
<dbReference type="Pfam" id="PF00392">
    <property type="entry name" value="GntR"/>
    <property type="match status" value="1"/>
</dbReference>
<evidence type="ECO:0000256" key="3">
    <source>
        <dbReference type="ARBA" id="ARBA00023163"/>
    </source>
</evidence>
<dbReference type="InterPro" id="IPR036390">
    <property type="entry name" value="WH_DNA-bd_sf"/>
</dbReference>
<proteinExistence type="predicted"/>
<dbReference type="Gene3D" id="1.20.120.530">
    <property type="entry name" value="GntR ligand-binding domain-like"/>
    <property type="match status" value="1"/>
</dbReference>
<dbReference type="eggNOG" id="COG2186">
    <property type="taxonomic scope" value="Bacteria"/>
</dbReference>
<dbReference type="RefSeq" id="WP_003323726.1">
    <property type="nucleotide sequence ID" value="NZ_ALPT02000135.1"/>
</dbReference>
<dbReference type="GO" id="GO:0003700">
    <property type="term" value="F:DNA-binding transcription factor activity"/>
    <property type="evidence" value="ECO:0007669"/>
    <property type="project" value="InterPro"/>
</dbReference>
<evidence type="ECO:0000313" key="8">
    <source>
        <dbReference type="Proteomes" id="UP000297014"/>
    </source>
</evidence>
<dbReference type="SMART" id="SM00895">
    <property type="entry name" value="FCD"/>
    <property type="match status" value="1"/>
</dbReference>
<dbReference type="InterPro" id="IPR008920">
    <property type="entry name" value="TF_FadR/GntR_C"/>
</dbReference>
<dbReference type="Pfam" id="PF07729">
    <property type="entry name" value="FCD"/>
    <property type="match status" value="1"/>
</dbReference>
<name>A0A094WI01_ALKAL</name>
<keyword evidence="7" id="KW-1185">Reference proteome</keyword>
<dbReference type="EMBL" id="JALP01000149">
    <property type="protein sequence ID" value="THG90472.1"/>
    <property type="molecule type" value="Genomic_DNA"/>
</dbReference>
<comment type="caution">
    <text evidence="5">The sequence shown here is derived from an EMBL/GenBank/DDBJ whole genome shotgun (WGS) entry which is preliminary data.</text>
</comment>
<evidence type="ECO:0000313" key="5">
    <source>
        <dbReference type="EMBL" id="KGA95533.1"/>
    </source>
</evidence>